<dbReference type="InterPro" id="IPR016032">
    <property type="entry name" value="Sig_transdc_resp-reg_C-effctor"/>
</dbReference>
<dbReference type="RefSeq" id="WP_060589949.1">
    <property type="nucleotide sequence ID" value="NZ_CP031418.1"/>
</dbReference>
<dbReference type="Pfam" id="PF13384">
    <property type="entry name" value="HTH_23"/>
    <property type="match status" value="1"/>
</dbReference>
<organism evidence="1 2">
    <name type="scientific">Nocardia farcinica</name>
    <dbReference type="NCBI Taxonomy" id="37329"/>
    <lineage>
        <taxon>Bacteria</taxon>
        <taxon>Bacillati</taxon>
        <taxon>Actinomycetota</taxon>
        <taxon>Actinomycetes</taxon>
        <taxon>Mycobacteriales</taxon>
        <taxon>Nocardiaceae</taxon>
        <taxon>Nocardia</taxon>
    </lineage>
</organism>
<accession>A0A0H5NEG4</accession>
<gene>
    <name evidence="1" type="ORF">ERS450000_00271</name>
</gene>
<protein>
    <submittedName>
        <fullName evidence="1">RNA polymerase sigma factor, sigma-70 family</fullName>
    </submittedName>
</protein>
<evidence type="ECO:0000313" key="2">
    <source>
        <dbReference type="Proteomes" id="UP000057820"/>
    </source>
</evidence>
<dbReference type="GO" id="GO:0003677">
    <property type="term" value="F:DNA binding"/>
    <property type="evidence" value="ECO:0007669"/>
    <property type="project" value="InterPro"/>
</dbReference>
<dbReference type="EMBL" id="LN868938">
    <property type="protein sequence ID" value="CRY73704.1"/>
    <property type="molecule type" value="Genomic_DNA"/>
</dbReference>
<dbReference type="KEGG" id="nfr:ERS450000_00271"/>
<dbReference type="Proteomes" id="UP000057820">
    <property type="component" value="Chromosome 1"/>
</dbReference>
<dbReference type="GO" id="GO:0006355">
    <property type="term" value="P:regulation of DNA-templated transcription"/>
    <property type="evidence" value="ECO:0007669"/>
    <property type="project" value="InterPro"/>
</dbReference>
<evidence type="ECO:0000313" key="1">
    <source>
        <dbReference type="EMBL" id="CRY73704.1"/>
    </source>
</evidence>
<proteinExistence type="predicted"/>
<dbReference type="AlphaFoldDB" id="A0A0H5NEG4"/>
<name>A0A0H5NEG4_NOCFR</name>
<dbReference type="InterPro" id="IPR036388">
    <property type="entry name" value="WH-like_DNA-bd_sf"/>
</dbReference>
<reference evidence="2" key="1">
    <citation type="submission" date="2015-03" db="EMBL/GenBank/DDBJ databases">
        <authorList>
            <consortium name="Pathogen Informatics"/>
        </authorList>
    </citation>
    <scope>NUCLEOTIDE SEQUENCE [LARGE SCALE GENOMIC DNA]</scope>
    <source>
        <strain evidence="2">NCTC11134</strain>
    </source>
</reference>
<dbReference type="SUPFAM" id="SSF46894">
    <property type="entry name" value="C-terminal effector domain of the bipartite response regulators"/>
    <property type="match status" value="1"/>
</dbReference>
<dbReference type="Gene3D" id="1.10.10.10">
    <property type="entry name" value="Winged helix-like DNA-binding domain superfamily/Winged helix DNA-binding domain"/>
    <property type="match status" value="1"/>
</dbReference>
<sequence>MSDKVRSQWKPLGQKKARYTLAMLYPGQPGYTDTTPVVAHLRQLNGWGLSLRSIAADAGMHEESVRQILAGESTTMRTRFAVALLEVSHTPNPRQGRVLAIGATRRLCALQALGWPLAQLAIQTGVPAKSLWSIAYRNTLSISYTVWAAVRDVYEQLSATPGPDVRRRNRAVESGTPAPLDWEGYDIDDPRVTVAASGPPAPPTRAQVAAERRFRCAELDARGLSTQEIADQLGVTTRTVERIKAELRQAAE</sequence>